<protein>
    <submittedName>
        <fullName evidence="1">Uncharacterized protein</fullName>
    </submittedName>
</protein>
<sequence length="249" mass="27319">GFLYYYQPPHAPPLAGELRFRITASVDPASFPSGVDHTIQQGVPWSIPLRTIAGKPNFTPIRYLLTDVDATVPHLVMDLAREYQCIGGGQASRCLYAFGQPFHLPLTSHAPAFVFFGKDRVARPSLKTVTGFYTGNRVSSGPHYPFSGSIICCFEPSSLEEHSGRRVAVIRVLRTLAHDPVRPNPRYTGPPIPPGLCPREGELLTRLYRRKVKVWAADVDAAPTSRNAQAAALSILFDNALEYGSPCGF</sequence>
<feature type="non-terminal residue" evidence="1">
    <location>
        <position position="249"/>
    </location>
</feature>
<gene>
    <name evidence="1" type="ORF">L227DRAFT_479740</name>
</gene>
<dbReference type="OrthoDB" id="2758168at2759"/>
<evidence type="ECO:0000313" key="1">
    <source>
        <dbReference type="EMBL" id="RPD54422.1"/>
    </source>
</evidence>
<accession>A0A5C2RRZ2</accession>
<name>A0A5C2RRZ2_9APHY</name>
<dbReference type="EMBL" id="ML122306">
    <property type="protein sequence ID" value="RPD54422.1"/>
    <property type="molecule type" value="Genomic_DNA"/>
</dbReference>
<organism evidence="1 2">
    <name type="scientific">Lentinus tigrinus ALCF2SS1-6</name>
    <dbReference type="NCBI Taxonomy" id="1328759"/>
    <lineage>
        <taxon>Eukaryota</taxon>
        <taxon>Fungi</taxon>
        <taxon>Dikarya</taxon>
        <taxon>Basidiomycota</taxon>
        <taxon>Agaricomycotina</taxon>
        <taxon>Agaricomycetes</taxon>
        <taxon>Polyporales</taxon>
        <taxon>Polyporaceae</taxon>
        <taxon>Lentinus</taxon>
    </lineage>
</organism>
<proteinExistence type="predicted"/>
<dbReference type="Proteomes" id="UP000313359">
    <property type="component" value="Unassembled WGS sequence"/>
</dbReference>
<reference evidence="1" key="1">
    <citation type="journal article" date="2018" name="Genome Biol. Evol.">
        <title>Genomics and development of Lentinus tigrinus, a white-rot wood-decaying mushroom with dimorphic fruiting bodies.</title>
        <authorList>
            <person name="Wu B."/>
            <person name="Xu Z."/>
            <person name="Knudson A."/>
            <person name="Carlson A."/>
            <person name="Chen N."/>
            <person name="Kovaka S."/>
            <person name="LaButti K."/>
            <person name="Lipzen A."/>
            <person name="Pennachio C."/>
            <person name="Riley R."/>
            <person name="Schakwitz W."/>
            <person name="Umezawa K."/>
            <person name="Ohm R.A."/>
            <person name="Grigoriev I.V."/>
            <person name="Nagy L.G."/>
            <person name="Gibbons J."/>
            <person name="Hibbett D."/>
        </authorList>
    </citation>
    <scope>NUCLEOTIDE SEQUENCE [LARGE SCALE GENOMIC DNA]</scope>
    <source>
        <strain evidence="1">ALCF2SS1-6</strain>
    </source>
</reference>
<evidence type="ECO:0000313" key="2">
    <source>
        <dbReference type="Proteomes" id="UP000313359"/>
    </source>
</evidence>
<keyword evidence="2" id="KW-1185">Reference proteome</keyword>
<feature type="non-terminal residue" evidence="1">
    <location>
        <position position="1"/>
    </location>
</feature>
<dbReference type="AlphaFoldDB" id="A0A5C2RRZ2"/>